<sequence>MSVLDEMKGQLLAQKILSAVLRTGRIATTYLFAGPRGTGKKQAGILFAEVLNCEKEGCGACQTCMLIRDGAHPDVKMITALQDKKEIILDQMRNVQAEAYLRSFSGRYKVYIIEDAENMTEEAANSLLKVLEEPPEHTVFILITSRPQMILPTISSRCQKVRFVREAAELSEEALEKGFSLVPLLGAGKTEMLQGISGITGGRDGSIQAIEGLLAWYRDVLFRKEGLGAVSYKDREKELVEFGRRFTPDSLVRIIERILHAREQVARNVNPQLSTEMLMLELNNLYAAAHGT</sequence>
<dbReference type="NCBIfam" id="TIGR00678">
    <property type="entry name" value="holB"/>
    <property type="match status" value="1"/>
</dbReference>
<keyword evidence="5" id="KW-0235">DNA replication</keyword>
<dbReference type="GO" id="GO:0009360">
    <property type="term" value="C:DNA polymerase III complex"/>
    <property type="evidence" value="ECO:0007669"/>
    <property type="project" value="InterPro"/>
</dbReference>
<keyword evidence="3" id="KW-0808">Transferase</keyword>
<evidence type="ECO:0000256" key="4">
    <source>
        <dbReference type="ARBA" id="ARBA00022695"/>
    </source>
</evidence>
<dbReference type="AlphaFoldDB" id="A0A2M7SDJ9"/>
<evidence type="ECO:0000256" key="6">
    <source>
        <dbReference type="ARBA" id="ARBA00022932"/>
    </source>
</evidence>
<dbReference type="GO" id="GO:0006261">
    <property type="term" value="P:DNA-templated DNA replication"/>
    <property type="evidence" value="ECO:0007669"/>
    <property type="project" value="TreeGrafter"/>
</dbReference>
<dbReference type="GO" id="GO:0008408">
    <property type="term" value="F:3'-5' exonuclease activity"/>
    <property type="evidence" value="ECO:0007669"/>
    <property type="project" value="InterPro"/>
</dbReference>
<protein>
    <recommendedName>
        <fullName evidence="2">DNA polymerase III subunit delta'</fullName>
        <ecNumber evidence="1">2.7.7.7</ecNumber>
    </recommendedName>
</protein>
<comment type="catalytic activity">
    <reaction evidence="7">
        <text>DNA(n) + a 2'-deoxyribonucleoside 5'-triphosphate = DNA(n+1) + diphosphate</text>
        <dbReference type="Rhea" id="RHEA:22508"/>
        <dbReference type="Rhea" id="RHEA-COMP:17339"/>
        <dbReference type="Rhea" id="RHEA-COMP:17340"/>
        <dbReference type="ChEBI" id="CHEBI:33019"/>
        <dbReference type="ChEBI" id="CHEBI:61560"/>
        <dbReference type="ChEBI" id="CHEBI:173112"/>
        <dbReference type="EC" id="2.7.7.7"/>
    </reaction>
</comment>
<name>A0A2M7SDJ9_9BACT</name>
<evidence type="ECO:0000256" key="8">
    <source>
        <dbReference type="SAM" id="Coils"/>
    </source>
</evidence>
<keyword evidence="4" id="KW-0548">Nucleotidyltransferase</keyword>
<dbReference type="Gene3D" id="3.40.50.300">
    <property type="entry name" value="P-loop containing nucleotide triphosphate hydrolases"/>
    <property type="match status" value="1"/>
</dbReference>
<dbReference type="EMBL" id="PFMR01000105">
    <property type="protein sequence ID" value="PIZ17588.1"/>
    <property type="molecule type" value="Genomic_DNA"/>
</dbReference>
<gene>
    <name evidence="10" type="primary">holB</name>
    <name evidence="10" type="ORF">COY52_03950</name>
</gene>
<comment type="caution">
    <text evidence="10">The sequence shown here is derived from an EMBL/GenBank/DDBJ whole genome shotgun (WGS) entry which is preliminary data.</text>
</comment>
<dbReference type="Pfam" id="PF09115">
    <property type="entry name" value="DNApol3-delta_C"/>
    <property type="match status" value="1"/>
</dbReference>
<dbReference type="PANTHER" id="PTHR11669:SF8">
    <property type="entry name" value="DNA POLYMERASE III SUBUNIT DELTA"/>
    <property type="match status" value="1"/>
</dbReference>
<evidence type="ECO:0000256" key="5">
    <source>
        <dbReference type="ARBA" id="ARBA00022705"/>
    </source>
</evidence>
<accession>A0A2M7SDJ9</accession>
<proteinExistence type="predicted"/>
<evidence type="ECO:0000259" key="9">
    <source>
        <dbReference type="Pfam" id="PF09115"/>
    </source>
</evidence>
<dbReference type="InterPro" id="IPR004622">
    <property type="entry name" value="DNA_pol_HolB"/>
</dbReference>
<evidence type="ECO:0000313" key="10">
    <source>
        <dbReference type="EMBL" id="PIZ17588.1"/>
    </source>
</evidence>
<evidence type="ECO:0000256" key="3">
    <source>
        <dbReference type="ARBA" id="ARBA00022679"/>
    </source>
</evidence>
<dbReference type="InterPro" id="IPR050238">
    <property type="entry name" value="DNA_Rep/Repair_Clamp_Loader"/>
</dbReference>
<organism evidence="10 11">
    <name type="scientific">Candidatus Desantisbacteria bacterium CG_4_10_14_0_8_um_filter_48_22</name>
    <dbReference type="NCBI Taxonomy" id="1974543"/>
    <lineage>
        <taxon>Bacteria</taxon>
        <taxon>Candidatus Desantisiibacteriota</taxon>
    </lineage>
</organism>
<dbReference type="Pfam" id="PF13177">
    <property type="entry name" value="DNA_pol3_delta2"/>
    <property type="match status" value="1"/>
</dbReference>
<dbReference type="SUPFAM" id="SSF52540">
    <property type="entry name" value="P-loop containing nucleoside triphosphate hydrolases"/>
    <property type="match status" value="1"/>
</dbReference>
<dbReference type="InterPro" id="IPR015199">
    <property type="entry name" value="DNA_pol_III_delta_C"/>
</dbReference>
<dbReference type="GO" id="GO:0003677">
    <property type="term" value="F:DNA binding"/>
    <property type="evidence" value="ECO:0007669"/>
    <property type="project" value="InterPro"/>
</dbReference>
<dbReference type="InterPro" id="IPR027417">
    <property type="entry name" value="P-loop_NTPase"/>
</dbReference>
<dbReference type="PANTHER" id="PTHR11669">
    <property type="entry name" value="REPLICATION FACTOR C / DNA POLYMERASE III GAMMA-TAU SUBUNIT"/>
    <property type="match status" value="1"/>
</dbReference>
<evidence type="ECO:0000256" key="7">
    <source>
        <dbReference type="ARBA" id="ARBA00049244"/>
    </source>
</evidence>
<keyword evidence="8" id="KW-0175">Coiled coil</keyword>
<feature type="coiled-coil region" evidence="8">
    <location>
        <begin position="78"/>
        <end position="133"/>
    </location>
</feature>
<evidence type="ECO:0000256" key="2">
    <source>
        <dbReference type="ARBA" id="ARBA00014363"/>
    </source>
</evidence>
<dbReference type="EC" id="2.7.7.7" evidence="1"/>
<reference evidence="11" key="1">
    <citation type="submission" date="2017-09" db="EMBL/GenBank/DDBJ databases">
        <title>Depth-based differentiation of microbial function through sediment-hosted aquifers and enrichment of novel symbionts in the deep terrestrial subsurface.</title>
        <authorList>
            <person name="Probst A.J."/>
            <person name="Ladd B."/>
            <person name="Jarett J.K."/>
            <person name="Geller-Mcgrath D.E."/>
            <person name="Sieber C.M.K."/>
            <person name="Emerson J.B."/>
            <person name="Anantharaman K."/>
            <person name="Thomas B.C."/>
            <person name="Malmstrom R."/>
            <person name="Stieglmeier M."/>
            <person name="Klingl A."/>
            <person name="Woyke T."/>
            <person name="Ryan C.M."/>
            <person name="Banfield J.F."/>
        </authorList>
    </citation>
    <scope>NUCLEOTIDE SEQUENCE [LARGE SCALE GENOMIC DNA]</scope>
</reference>
<dbReference type="GO" id="GO:0003887">
    <property type="term" value="F:DNA-directed DNA polymerase activity"/>
    <property type="evidence" value="ECO:0007669"/>
    <property type="project" value="UniProtKB-KW"/>
</dbReference>
<evidence type="ECO:0000256" key="1">
    <source>
        <dbReference type="ARBA" id="ARBA00012417"/>
    </source>
</evidence>
<dbReference type="Proteomes" id="UP000229307">
    <property type="component" value="Unassembled WGS sequence"/>
</dbReference>
<feature type="domain" description="DNA polymerase III delta subunit C-terminal" evidence="9">
    <location>
        <begin position="210"/>
        <end position="282"/>
    </location>
</feature>
<keyword evidence="6" id="KW-0239">DNA-directed DNA polymerase</keyword>
<evidence type="ECO:0000313" key="11">
    <source>
        <dbReference type="Proteomes" id="UP000229307"/>
    </source>
</evidence>